<comment type="caution">
    <text evidence="1">The sequence shown here is derived from an EMBL/GenBank/DDBJ whole genome shotgun (WGS) entry which is preliminary data.</text>
</comment>
<dbReference type="RefSeq" id="WP_053401536.1">
    <property type="nucleotide sequence ID" value="NZ_LILC01000013.1"/>
</dbReference>
<dbReference type="PATRIC" id="fig|284581.3.peg.2412"/>
<sequence>MKQEELVALVTQFAAEHHYRLVNDAVPCEELAVASQEYIEMIGEANVWCGDIFTIFMESDHKAEVVFKTGFTNKRVLRKLSTMYNLSSIDWEYDQRTAPHWHIGFCIETIEEFHRLLADFQTLVKNDTDHPSEDHPQMIFSVEEACINEEMCTVIKVMEKEDWIHFRTFMREFDHESRMLAISDIMRQFHIQQHSYYGLYSKLPLEEVRQQIESHPHFTYEEELKHA</sequence>
<dbReference type="EMBL" id="LILC01000013">
    <property type="protein sequence ID" value="KOO46445.1"/>
    <property type="molecule type" value="Genomic_DNA"/>
</dbReference>
<name>A0A0M0L5V7_9BACI</name>
<organism evidence="1 2">
    <name type="scientific">Priestia koreensis</name>
    <dbReference type="NCBI Taxonomy" id="284581"/>
    <lineage>
        <taxon>Bacteria</taxon>
        <taxon>Bacillati</taxon>
        <taxon>Bacillota</taxon>
        <taxon>Bacilli</taxon>
        <taxon>Bacillales</taxon>
        <taxon>Bacillaceae</taxon>
        <taxon>Priestia</taxon>
    </lineage>
</organism>
<gene>
    <name evidence="1" type="ORF">AMD01_11490</name>
</gene>
<protein>
    <submittedName>
        <fullName evidence="1">Uncharacterized protein</fullName>
    </submittedName>
</protein>
<dbReference type="AlphaFoldDB" id="A0A0M0L5V7"/>
<proteinExistence type="predicted"/>
<reference evidence="2" key="1">
    <citation type="submission" date="2015-08" db="EMBL/GenBank/DDBJ databases">
        <title>Fjat-14210 dsm16467.</title>
        <authorList>
            <person name="Liu B."/>
            <person name="Wang J."/>
            <person name="Zhu Y."/>
            <person name="Liu G."/>
            <person name="Chen Q."/>
            <person name="Chen Z."/>
            <person name="Lan J."/>
            <person name="Che J."/>
            <person name="Ge C."/>
            <person name="Shi H."/>
            <person name="Pan Z."/>
            <person name="Liu X."/>
        </authorList>
    </citation>
    <scope>NUCLEOTIDE SEQUENCE [LARGE SCALE GENOMIC DNA]</scope>
    <source>
        <strain evidence="2">DSM 16467</strain>
    </source>
</reference>
<keyword evidence="2" id="KW-1185">Reference proteome</keyword>
<accession>A0A0M0L5V7</accession>
<dbReference type="Proteomes" id="UP000037558">
    <property type="component" value="Unassembled WGS sequence"/>
</dbReference>
<evidence type="ECO:0000313" key="2">
    <source>
        <dbReference type="Proteomes" id="UP000037558"/>
    </source>
</evidence>
<dbReference type="STRING" id="284581.AMD01_11490"/>
<evidence type="ECO:0000313" key="1">
    <source>
        <dbReference type="EMBL" id="KOO46445.1"/>
    </source>
</evidence>